<reference evidence="1 2" key="1">
    <citation type="submission" date="2016-10" db="EMBL/GenBank/DDBJ databases">
        <authorList>
            <person name="Varghese N."/>
            <person name="Submissions S."/>
        </authorList>
    </citation>
    <scope>NUCLEOTIDE SEQUENCE [LARGE SCALE GENOMIC DNA]</scope>
    <source>
        <strain evidence="1 2">RHA_55</strain>
    </source>
</reference>
<dbReference type="SUPFAM" id="SSF53756">
    <property type="entry name" value="UDP-Glycosyltransferase/glycogen phosphorylase"/>
    <property type="match status" value="1"/>
</dbReference>
<evidence type="ECO:0000313" key="2">
    <source>
        <dbReference type="Proteomes" id="UP000198963"/>
    </source>
</evidence>
<protein>
    <submittedName>
        <fullName evidence="1">Colanic acid/amylovoran biosynthesis glycosyltransferase</fullName>
    </submittedName>
</protein>
<dbReference type="RefSeq" id="WP_092447057.1">
    <property type="nucleotide sequence ID" value="NZ_LT629774.1"/>
</dbReference>
<evidence type="ECO:0000313" key="1">
    <source>
        <dbReference type="EMBL" id="SDS84195.1"/>
    </source>
</evidence>
<organism evidence="1 2">
    <name type="scientific">Winogradskyella sediminis</name>
    <dbReference type="NCBI Taxonomy" id="1382466"/>
    <lineage>
        <taxon>Bacteria</taxon>
        <taxon>Pseudomonadati</taxon>
        <taxon>Bacteroidota</taxon>
        <taxon>Flavobacteriia</taxon>
        <taxon>Flavobacteriales</taxon>
        <taxon>Flavobacteriaceae</taxon>
        <taxon>Winogradskyella</taxon>
    </lineage>
</organism>
<dbReference type="InterPro" id="IPR050194">
    <property type="entry name" value="Glycosyltransferase_grp1"/>
</dbReference>
<name>A0A1H1VHM0_9FLAO</name>
<sequence length="397" mass="44773">MGNRLKIAVFSGTIPSTTFIEHLIKGVSQTHEVYLFGVQTNPVAYESDRIAVYNTPKSHIKNAVVSSYRLMQLVIKSPKDAVKLYRHTSQFNKRYDRWIRFTKLLPMVLYKPDVLHIQWAKDIAFYKVLQDLFGVPIVVSLRGAHINYTPIVDLQIATIYKQEFPKIIAFHAVSKAIGEEAKRYGASAGAIQIIHSPIPSFFFEHYKPCITVQDKTIRLVSVGRFHWKKNYESALHTIAILKHKGYRIQYTIVGPDEFTEALLFQCHQLNLVDDVTLVGSMSQSELIPFLQQFHGMLLPSVEEGIANVVLEAMAIGLPVVSTDCGGMAEVVIPKETGWLVPVRDAEAMADAVIDLSITTKLELHTITKRAHQFVKREFNAEDSISKFVRMYEGVVGG</sequence>
<dbReference type="AlphaFoldDB" id="A0A1H1VHM0"/>
<dbReference type="PANTHER" id="PTHR45947">
    <property type="entry name" value="SULFOQUINOVOSYL TRANSFERASE SQD2"/>
    <property type="match status" value="1"/>
</dbReference>
<dbReference type="CDD" id="cd03801">
    <property type="entry name" value="GT4_PimA-like"/>
    <property type="match status" value="1"/>
</dbReference>
<dbReference type="PANTHER" id="PTHR45947:SF3">
    <property type="entry name" value="SULFOQUINOVOSYL TRANSFERASE SQD2"/>
    <property type="match status" value="1"/>
</dbReference>
<dbReference type="Gene3D" id="3.40.50.2000">
    <property type="entry name" value="Glycogen Phosphorylase B"/>
    <property type="match status" value="2"/>
</dbReference>
<dbReference type="GO" id="GO:0016757">
    <property type="term" value="F:glycosyltransferase activity"/>
    <property type="evidence" value="ECO:0007669"/>
    <property type="project" value="TreeGrafter"/>
</dbReference>
<keyword evidence="1" id="KW-0808">Transferase</keyword>
<dbReference type="Pfam" id="PF13692">
    <property type="entry name" value="Glyco_trans_1_4"/>
    <property type="match status" value="1"/>
</dbReference>
<dbReference type="STRING" id="1249933.SAMN04489797_2558"/>
<accession>A0A1H1VHM0</accession>
<dbReference type="Proteomes" id="UP000198963">
    <property type="component" value="Chromosome I"/>
</dbReference>
<keyword evidence="2" id="KW-1185">Reference proteome</keyword>
<dbReference type="EMBL" id="LT629774">
    <property type="protein sequence ID" value="SDS84195.1"/>
    <property type="molecule type" value="Genomic_DNA"/>
</dbReference>
<proteinExistence type="predicted"/>
<gene>
    <name evidence="1" type="ORF">SAMN04489797_2558</name>
</gene>